<organism evidence="1 2">
    <name type="scientific">Pseudomonas parafulva</name>
    <dbReference type="NCBI Taxonomy" id="157782"/>
    <lineage>
        <taxon>Bacteria</taxon>
        <taxon>Pseudomonadati</taxon>
        <taxon>Pseudomonadota</taxon>
        <taxon>Gammaproteobacteria</taxon>
        <taxon>Pseudomonadales</taxon>
        <taxon>Pseudomonadaceae</taxon>
        <taxon>Pseudomonas</taxon>
    </lineage>
</organism>
<reference evidence="1 2" key="1">
    <citation type="journal article" date="2016" name="Front. Microbiol.">
        <title>Genomic Resource of Rice Seed Associated Bacteria.</title>
        <authorList>
            <person name="Midha S."/>
            <person name="Bansal K."/>
            <person name="Sharma S."/>
            <person name="Kumar N."/>
            <person name="Patil P.P."/>
            <person name="Chaudhry V."/>
            <person name="Patil P.B."/>
        </authorList>
    </citation>
    <scope>NUCLEOTIDE SEQUENCE [LARGE SCALE GENOMIC DNA]</scope>
    <source>
        <strain evidence="1 2">NS96</strain>
    </source>
</reference>
<accession>A0AAJ0LIQ6</accession>
<sequence length="75" mass="8548">MKTHYDPHPDSEESEEQAVCGTWLGDESNLSGDWSRVDCQRCLKAKGKIEAAIADEEFFIVEQMGHMAAHMREQH</sequence>
<evidence type="ECO:0000313" key="2">
    <source>
        <dbReference type="Proteomes" id="UP000071644"/>
    </source>
</evidence>
<dbReference type="Proteomes" id="UP000071644">
    <property type="component" value="Unassembled WGS sequence"/>
</dbReference>
<name>A0AAJ0LIQ6_9PSED</name>
<dbReference type="RefSeq" id="WP_058639037.1">
    <property type="nucleotide sequence ID" value="NZ_LDSN01000036.1"/>
</dbReference>
<dbReference type="EMBL" id="LDSN01000036">
    <property type="protein sequence ID" value="KTT16915.1"/>
    <property type="molecule type" value="Genomic_DNA"/>
</dbReference>
<comment type="caution">
    <text evidence="1">The sequence shown here is derived from an EMBL/GenBank/DDBJ whole genome shotgun (WGS) entry which is preliminary data.</text>
</comment>
<gene>
    <name evidence="1" type="ORF">NS96R_14305</name>
</gene>
<protein>
    <submittedName>
        <fullName evidence="1">Uncharacterized protein</fullName>
    </submittedName>
</protein>
<proteinExistence type="predicted"/>
<evidence type="ECO:0000313" key="1">
    <source>
        <dbReference type="EMBL" id="KTT16915.1"/>
    </source>
</evidence>
<dbReference type="AlphaFoldDB" id="A0AAJ0LIQ6"/>